<evidence type="ECO:0000313" key="8">
    <source>
        <dbReference type="EMBL" id="CAD9041829.1"/>
    </source>
</evidence>
<dbReference type="SUPFAM" id="SSF69000">
    <property type="entry name" value="FAD-dependent thiol oxidase"/>
    <property type="match status" value="1"/>
</dbReference>
<accession>A0A7S1JFL3</accession>
<evidence type="ECO:0000256" key="1">
    <source>
        <dbReference type="ARBA" id="ARBA00001974"/>
    </source>
</evidence>
<dbReference type="EMBL" id="HBGA01144948">
    <property type="protein sequence ID" value="CAD9041829.1"/>
    <property type="molecule type" value="Transcribed_RNA"/>
</dbReference>
<dbReference type="PANTHER" id="PTHR12645">
    <property type="entry name" value="ALR/ERV"/>
    <property type="match status" value="1"/>
</dbReference>
<comment type="catalytic activity">
    <reaction evidence="6">
        <text>2 R'C(R)SH + O2 = R'C(R)S-S(R)CR' + H2O2</text>
        <dbReference type="Rhea" id="RHEA:17357"/>
        <dbReference type="ChEBI" id="CHEBI:15379"/>
        <dbReference type="ChEBI" id="CHEBI:16240"/>
        <dbReference type="ChEBI" id="CHEBI:16520"/>
        <dbReference type="ChEBI" id="CHEBI:17412"/>
        <dbReference type="EC" id="1.8.3.2"/>
    </reaction>
</comment>
<dbReference type="Gene3D" id="1.20.120.310">
    <property type="entry name" value="ERV/ALR sulfhydryl oxidase domain"/>
    <property type="match status" value="1"/>
</dbReference>
<dbReference type="InterPro" id="IPR039799">
    <property type="entry name" value="ALR/ERV"/>
</dbReference>
<gene>
    <name evidence="8" type="ORF">EGYM00392_LOCUS53006</name>
</gene>
<dbReference type="GO" id="GO:0016971">
    <property type="term" value="F:flavin-dependent sulfhydryl oxidase activity"/>
    <property type="evidence" value="ECO:0007669"/>
    <property type="project" value="InterPro"/>
</dbReference>
<dbReference type="PROSITE" id="PS51324">
    <property type="entry name" value="ERV_ALR"/>
    <property type="match status" value="1"/>
</dbReference>
<evidence type="ECO:0000256" key="3">
    <source>
        <dbReference type="ARBA" id="ARBA00022827"/>
    </source>
</evidence>
<dbReference type="InterPro" id="IPR036774">
    <property type="entry name" value="ERV/ALR_sulphydryl_oxid_sf"/>
</dbReference>
<evidence type="ECO:0000256" key="5">
    <source>
        <dbReference type="ARBA" id="ARBA00023157"/>
    </source>
</evidence>
<feature type="domain" description="ERV/ALR sulfhydryl oxidase" evidence="7">
    <location>
        <begin position="6"/>
        <end position="108"/>
    </location>
</feature>
<keyword evidence="2 6" id="KW-0285">Flavoprotein</keyword>
<reference evidence="8" key="1">
    <citation type="submission" date="2021-01" db="EMBL/GenBank/DDBJ databases">
        <authorList>
            <person name="Corre E."/>
            <person name="Pelletier E."/>
            <person name="Niang G."/>
            <person name="Scheremetjew M."/>
            <person name="Finn R."/>
            <person name="Kale V."/>
            <person name="Holt S."/>
            <person name="Cochrane G."/>
            <person name="Meng A."/>
            <person name="Brown T."/>
            <person name="Cohen L."/>
        </authorList>
    </citation>
    <scope>NUCLEOTIDE SEQUENCE</scope>
    <source>
        <strain evidence="8">NIES-381</strain>
    </source>
</reference>
<evidence type="ECO:0000256" key="6">
    <source>
        <dbReference type="RuleBase" id="RU371123"/>
    </source>
</evidence>
<sequence>MVDEGANVTPEAMGRAGWMTLHTFAAAYPRTPEPEDQQRMAAFIDAWSHLYPCKHCAAHMRDCIEEDPPKMQSREALSVWMCELHNKVNEVLDKPQFDCSLDSIMQRWAPGYRKKKPSKAGPLNHLDCESFCPEDKRKF</sequence>
<dbReference type="AlphaFoldDB" id="A0A7S1JFL3"/>
<evidence type="ECO:0000259" key="7">
    <source>
        <dbReference type="PROSITE" id="PS51324"/>
    </source>
</evidence>
<protein>
    <recommendedName>
        <fullName evidence="6">Sulfhydryl oxidase</fullName>
        <ecNumber evidence="6">1.8.3.2</ecNumber>
    </recommendedName>
</protein>
<organism evidence="8">
    <name type="scientific">Eutreptiella gymnastica</name>
    <dbReference type="NCBI Taxonomy" id="73025"/>
    <lineage>
        <taxon>Eukaryota</taxon>
        <taxon>Discoba</taxon>
        <taxon>Euglenozoa</taxon>
        <taxon>Euglenida</taxon>
        <taxon>Spirocuta</taxon>
        <taxon>Euglenophyceae</taxon>
        <taxon>Eutreptiales</taxon>
        <taxon>Eutreptiaceae</taxon>
        <taxon>Eutreptiella</taxon>
    </lineage>
</organism>
<keyword evidence="3 6" id="KW-0274">FAD</keyword>
<keyword evidence="4 6" id="KW-0560">Oxidoreductase</keyword>
<comment type="cofactor">
    <cofactor evidence="1 6">
        <name>FAD</name>
        <dbReference type="ChEBI" id="CHEBI:57692"/>
    </cofactor>
</comment>
<evidence type="ECO:0000256" key="4">
    <source>
        <dbReference type="ARBA" id="ARBA00023002"/>
    </source>
</evidence>
<keyword evidence="5" id="KW-1015">Disulfide bond</keyword>
<dbReference type="EC" id="1.8.3.2" evidence="6"/>
<dbReference type="GO" id="GO:0050660">
    <property type="term" value="F:flavin adenine dinucleotide binding"/>
    <property type="evidence" value="ECO:0007669"/>
    <property type="project" value="TreeGrafter"/>
</dbReference>
<dbReference type="PANTHER" id="PTHR12645:SF0">
    <property type="entry name" value="FAD-LINKED SULFHYDRYL OXIDASE ALR"/>
    <property type="match status" value="1"/>
</dbReference>
<evidence type="ECO:0000256" key="2">
    <source>
        <dbReference type="ARBA" id="ARBA00022630"/>
    </source>
</evidence>
<dbReference type="Pfam" id="PF04777">
    <property type="entry name" value="Evr1_Alr"/>
    <property type="match status" value="1"/>
</dbReference>
<proteinExistence type="predicted"/>
<name>A0A7S1JFL3_9EUGL</name>
<dbReference type="GO" id="GO:0005739">
    <property type="term" value="C:mitochondrion"/>
    <property type="evidence" value="ECO:0007669"/>
    <property type="project" value="TreeGrafter"/>
</dbReference>
<dbReference type="InterPro" id="IPR017905">
    <property type="entry name" value="ERV/ALR_sulphydryl_oxidase"/>
</dbReference>